<dbReference type="OrthoDB" id="3468954at2"/>
<evidence type="ECO:0000256" key="7">
    <source>
        <dbReference type="SAM" id="Phobius"/>
    </source>
</evidence>
<comment type="subcellular location">
    <subcellularLocation>
        <location evidence="1">Cell membrane</location>
        <topology evidence="1">Multi-pass membrane protein</topology>
    </subcellularLocation>
</comment>
<dbReference type="Pfam" id="PF02653">
    <property type="entry name" value="BPD_transp_2"/>
    <property type="match status" value="1"/>
</dbReference>
<feature type="transmembrane region" description="Helical" evidence="7">
    <location>
        <begin position="110"/>
        <end position="132"/>
    </location>
</feature>
<feature type="transmembrane region" description="Helical" evidence="7">
    <location>
        <begin position="311"/>
        <end position="328"/>
    </location>
</feature>
<protein>
    <submittedName>
        <fullName evidence="8">Ribose transport system permease protein</fullName>
    </submittedName>
</protein>
<dbReference type="RefSeq" id="WP_083400265.1">
    <property type="nucleotide sequence ID" value="NZ_FNTL01000002.1"/>
</dbReference>
<dbReference type="PANTHER" id="PTHR32196">
    <property type="entry name" value="ABC TRANSPORTER PERMEASE PROTEIN YPHD-RELATED-RELATED"/>
    <property type="match status" value="1"/>
</dbReference>
<dbReference type="GO" id="GO:0022857">
    <property type="term" value="F:transmembrane transporter activity"/>
    <property type="evidence" value="ECO:0007669"/>
    <property type="project" value="InterPro"/>
</dbReference>
<feature type="region of interest" description="Disordered" evidence="6">
    <location>
        <begin position="1"/>
        <end position="21"/>
    </location>
</feature>
<evidence type="ECO:0000256" key="1">
    <source>
        <dbReference type="ARBA" id="ARBA00004651"/>
    </source>
</evidence>
<proteinExistence type="predicted"/>
<feature type="transmembrane region" description="Helical" evidence="7">
    <location>
        <begin position="177"/>
        <end position="198"/>
    </location>
</feature>
<evidence type="ECO:0000313" key="9">
    <source>
        <dbReference type="Proteomes" id="UP000183407"/>
    </source>
</evidence>
<dbReference type="EMBL" id="FNTL01000002">
    <property type="protein sequence ID" value="SEB35465.1"/>
    <property type="molecule type" value="Genomic_DNA"/>
</dbReference>
<evidence type="ECO:0000256" key="4">
    <source>
        <dbReference type="ARBA" id="ARBA00022989"/>
    </source>
</evidence>
<dbReference type="InterPro" id="IPR001851">
    <property type="entry name" value="ABC_transp_permease"/>
</dbReference>
<organism evidence="8 9">
    <name type="scientific">Rhodococcus jostii</name>
    <dbReference type="NCBI Taxonomy" id="132919"/>
    <lineage>
        <taxon>Bacteria</taxon>
        <taxon>Bacillati</taxon>
        <taxon>Actinomycetota</taxon>
        <taxon>Actinomycetes</taxon>
        <taxon>Mycobacteriales</taxon>
        <taxon>Nocardiaceae</taxon>
        <taxon>Rhodococcus</taxon>
    </lineage>
</organism>
<evidence type="ECO:0000313" key="8">
    <source>
        <dbReference type="EMBL" id="SEB35465.1"/>
    </source>
</evidence>
<accession>A0A1H4INM8</accession>
<evidence type="ECO:0000256" key="5">
    <source>
        <dbReference type="ARBA" id="ARBA00023136"/>
    </source>
</evidence>
<feature type="transmembrane region" description="Helical" evidence="7">
    <location>
        <begin position="139"/>
        <end position="157"/>
    </location>
</feature>
<keyword evidence="4 7" id="KW-1133">Transmembrane helix</keyword>
<dbReference type="AlphaFoldDB" id="A0A1H4INM8"/>
<evidence type="ECO:0000256" key="3">
    <source>
        <dbReference type="ARBA" id="ARBA00022692"/>
    </source>
</evidence>
<gene>
    <name evidence="8" type="ORF">SAMN04490220_0284</name>
</gene>
<keyword evidence="2" id="KW-1003">Cell membrane</keyword>
<feature type="transmembrane region" description="Helical" evidence="7">
    <location>
        <begin position="59"/>
        <end position="80"/>
    </location>
</feature>
<feature type="transmembrane region" description="Helical" evidence="7">
    <location>
        <begin position="219"/>
        <end position="245"/>
    </location>
</feature>
<feature type="transmembrane region" description="Helical" evidence="7">
    <location>
        <begin position="30"/>
        <end position="53"/>
    </location>
</feature>
<dbReference type="Proteomes" id="UP000183407">
    <property type="component" value="Unassembled WGS sequence"/>
</dbReference>
<dbReference type="GO" id="GO:0005886">
    <property type="term" value="C:plasma membrane"/>
    <property type="evidence" value="ECO:0007669"/>
    <property type="project" value="UniProtKB-SubCell"/>
</dbReference>
<sequence length="333" mass="33739">MSSSTTTTPVTTPASAPTTSRSSLVSSSRLLEFAMFGVLALLIVIATIIYPAFLTPGNIGIILTQIAPLGIVAVGMTLVIIAGGFDLSVGAVFACAATLYTAIADRWTPGGAMVAALGLATVLGLVNGLVVTKLRVNPFITTLGTSSLYSGGVLFLTNAGSFSNTGEYFQAIGRGSIAGIRIPVVLLILAFLAGTIILDRTKFGRGIFAVGGSREAARLSGISVDVVQGSTYVISGFLAGLAGVITAGQVGAGQGSMGATIALDAIAIVVIGGTSLRGGEGRIWRTAVGMAIIAVLNNIFISLAVDNNIQLVAKGLIVILAVAADQLVRRSKR</sequence>
<evidence type="ECO:0000256" key="2">
    <source>
        <dbReference type="ARBA" id="ARBA00022475"/>
    </source>
</evidence>
<feature type="transmembrane region" description="Helical" evidence="7">
    <location>
        <begin position="283"/>
        <end position="305"/>
    </location>
</feature>
<evidence type="ECO:0000256" key="6">
    <source>
        <dbReference type="SAM" id="MobiDB-lite"/>
    </source>
</evidence>
<name>A0A1H4INM8_RHOJO</name>
<keyword evidence="5 7" id="KW-0472">Membrane</keyword>
<keyword evidence="3 7" id="KW-0812">Transmembrane</keyword>
<reference evidence="9" key="1">
    <citation type="submission" date="2016-10" db="EMBL/GenBank/DDBJ databases">
        <authorList>
            <person name="Varghese N."/>
        </authorList>
    </citation>
    <scope>NUCLEOTIDE SEQUENCE [LARGE SCALE GENOMIC DNA]</scope>
    <source>
        <strain evidence="9">DSM 44719</strain>
    </source>
</reference>
<dbReference type="CDD" id="cd06579">
    <property type="entry name" value="TM_PBP1_transp_AraH_like"/>
    <property type="match status" value="1"/>
</dbReference>
<feature type="transmembrane region" description="Helical" evidence="7">
    <location>
        <begin position="257"/>
        <end position="276"/>
    </location>
</feature>